<dbReference type="EMBL" id="JBHMQU010000047">
    <property type="protein sequence ID" value="MFC0812564.1"/>
    <property type="molecule type" value="Genomic_DNA"/>
</dbReference>
<dbReference type="Proteomes" id="UP001589920">
    <property type="component" value="Unassembled WGS sequence"/>
</dbReference>
<dbReference type="Pfam" id="PF05135">
    <property type="entry name" value="Phage_connect_1"/>
    <property type="match status" value="1"/>
</dbReference>
<evidence type="ECO:0000313" key="2">
    <source>
        <dbReference type="Proteomes" id="UP001589920"/>
    </source>
</evidence>
<keyword evidence="2" id="KW-1185">Reference proteome</keyword>
<sequence length="170" mass="18432">MTYTRTPTLAAPVTLADAKDHLRVMHDDEDMLIQRLVMAAAREIEAYCEIALTRQTIAAWAEVEDATAFHLPVGPLAPDSVVTVNGFEAVGTLEIGRWPRVTLSTPYTGALHVTYEAGFGDTSASVPDDLQLAVMEQAAFAYDNRGDAEAKPGLTPAAARICARYRRVRA</sequence>
<dbReference type="CDD" id="cd08054">
    <property type="entry name" value="gp6"/>
    <property type="match status" value="1"/>
</dbReference>
<evidence type="ECO:0000313" key="1">
    <source>
        <dbReference type="EMBL" id="MFC0812564.1"/>
    </source>
</evidence>
<dbReference type="NCBIfam" id="TIGR02215">
    <property type="entry name" value="phage_chp_gp8"/>
    <property type="match status" value="1"/>
</dbReference>
<dbReference type="NCBIfam" id="TIGR01560">
    <property type="entry name" value="put_DNA_pack"/>
    <property type="match status" value="1"/>
</dbReference>
<proteinExistence type="predicted"/>
<organism evidence="1 2">
    <name type="scientific">Paracoccus panacisoli</name>
    <dbReference type="NCBI Taxonomy" id="1510163"/>
    <lineage>
        <taxon>Bacteria</taxon>
        <taxon>Pseudomonadati</taxon>
        <taxon>Pseudomonadota</taxon>
        <taxon>Alphaproteobacteria</taxon>
        <taxon>Rhodobacterales</taxon>
        <taxon>Paracoccaceae</taxon>
        <taxon>Paracoccus</taxon>
    </lineage>
</organism>
<dbReference type="Gene3D" id="1.10.3230.30">
    <property type="entry name" value="Phage gp6-like head-tail connector protein"/>
    <property type="match status" value="1"/>
</dbReference>
<comment type="caution">
    <text evidence="1">The sequence shown here is derived from an EMBL/GenBank/DDBJ whole genome shotgun (WGS) entry which is preliminary data.</text>
</comment>
<dbReference type="InterPro" id="IPR006450">
    <property type="entry name" value="Phage_HK97_gp6-like"/>
</dbReference>
<protein>
    <submittedName>
        <fullName evidence="1">Head-tail connector protein</fullName>
    </submittedName>
</protein>
<dbReference type="InterPro" id="IPR011738">
    <property type="entry name" value="Phage_CHP"/>
</dbReference>
<name>A0ABV6T757_9RHOB</name>
<gene>
    <name evidence="1" type="ORF">ACFHYO_10635</name>
</gene>
<dbReference type="RefSeq" id="WP_394320327.1">
    <property type="nucleotide sequence ID" value="NZ_JBHMQU010000047.1"/>
</dbReference>
<dbReference type="InterPro" id="IPR021146">
    <property type="entry name" value="Phage_gp6-like_head-tail"/>
</dbReference>
<reference evidence="1 2" key="1">
    <citation type="submission" date="2024-09" db="EMBL/GenBank/DDBJ databases">
        <authorList>
            <person name="Sun Q."/>
            <person name="Mori K."/>
        </authorList>
    </citation>
    <scope>NUCLEOTIDE SEQUENCE [LARGE SCALE GENOMIC DNA]</scope>
    <source>
        <strain evidence="1 2">KCTC 42086</strain>
    </source>
</reference>
<accession>A0ABV6T757</accession>